<feature type="binding site" evidence="3">
    <location>
        <position position="71"/>
    </location>
    <ligand>
        <name>shikimate</name>
        <dbReference type="ChEBI" id="CHEBI:36208"/>
    </ligand>
</feature>
<feature type="domain" description="Shikimate dehydrogenase substrate binding N-terminal" evidence="4">
    <location>
        <begin position="16"/>
        <end position="96"/>
    </location>
</feature>
<dbReference type="GO" id="GO:0050661">
    <property type="term" value="F:NADP binding"/>
    <property type="evidence" value="ECO:0007669"/>
    <property type="project" value="TreeGrafter"/>
</dbReference>
<feature type="binding site" evidence="3">
    <location>
        <position position="228"/>
    </location>
    <ligand>
        <name>NADP(+)</name>
        <dbReference type="ChEBI" id="CHEBI:58349"/>
    </ligand>
</feature>
<evidence type="ECO:0000256" key="2">
    <source>
        <dbReference type="ARBA" id="ARBA00023141"/>
    </source>
</evidence>
<dbReference type="GO" id="GO:0004764">
    <property type="term" value="F:shikimate 3-dehydrogenase (NADP+) activity"/>
    <property type="evidence" value="ECO:0007669"/>
    <property type="project" value="UniProtKB-UniRule"/>
</dbReference>
<dbReference type="HAMAP" id="MF_00222">
    <property type="entry name" value="Shikimate_DH_AroE"/>
    <property type="match status" value="1"/>
</dbReference>
<evidence type="ECO:0000313" key="6">
    <source>
        <dbReference type="Proteomes" id="UP000727993"/>
    </source>
</evidence>
<dbReference type="Gene3D" id="3.40.50.10860">
    <property type="entry name" value="Leucine Dehydrogenase, chain A, domain 1"/>
    <property type="match status" value="1"/>
</dbReference>
<name>A0A936NEG5_9ACTN</name>
<evidence type="ECO:0000259" key="4">
    <source>
        <dbReference type="Pfam" id="PF08501"/>
    </source>
</evidence>
<comment type="function">
    <text evidence="3">Involved in the biosynthesis of the chorismate, which leads to the biosynthesis of aromatic amino acids. Catalyzes the reversible NADPH linked reduction of 3-dehydroshikimate (DHSA) to yield shikimate (SA).</text>
</comment>
<dbReference type="GO" id="GO:0019632">
    <property type="term" value="P:shikimate metabolic process"/>
    <property type="evidence" value="ECO:0007669"/>
    <property type="project" value="TreeGrafter"/>
</dbReference>
<dbReference type="SUPFAM" id="SSF51735">
    <property type="entry name" value="NAD(P)-binding Rossmann-fold domains"/>
    <property type="match status" value="1"/>
</dbReference>
<evidence type="ECO:0000313" key="5">
    <source>
        <dbReference type="EMBL" id="MBK9298495.1"/>
    </source>
</evidence>
<keyword evidence="3" id="KW-0521">NADP</keyword>
<dbReference type="GO" id="GO:0008652">
    <property type="term" value="P:amino acid biosynthetic process"/>
    <property type="evidence" value="ECO:0007669"/>
    <property type="project" value="UniProtKB-KW"/>
</dbReference>
<dbReference type="InterPro" id="IPR036291">
    <property type="entry name" value="NAD(P)-bd_dom_sf"/>
</dbReference>
<reference evidence="5 6" key="1">
    <citation type="submission" date="2020-10" db="EMBL/GenBank/DDBJ databases">
        <title>Connecting structure to function with the recovery of over 1000 high-quality activated sludge metagenome-assembled genomes encoding full-length rRNA genes using long-read sequencing.</title>
        <authorList>
            <person name="Singleton C.M."/>
            <person name="Petriglieri F."/>
            <person name="Kristensen J.M."/>
            <person name="Kirkegaard R.H."/>
            <person name="Michaelsen T.Y."/>
            <person name="Andersen M.H."/>
            <person name="Karst S.M."/>
            <person name="Dueholm M.S."/>
            <person name="Nielsen P.H."/>
            <person name="Albertsen M."/>
        </authorList>
    </citation>
    <scope>NUCLEOTIDE SEQUENCE [LARGE SCALE GENOMIC DNA]</scope>
    <source>
        <strain evidence="5">Lyne_18-Q3-R50-59_MAXAC.006</strain>
    </source>
</reference>
<feature type="binding site" evidence="3">
    <location>
        <begin position="24"/>
        <end position="26"/>
    </location>
    <ligand>
        <name>shikimate</name>
        <dbReference type="ChEBI" id="CHEBI:36208"/>
    </ligand>
</feature>
<dbReference type="InterPro" id="IPR046346">
    <property type="entry name" value="Aminoacid_DH-like_N_sf"/>
</dbReference>
<dbReference type="Gene3D" id="3.40.50.720">
    <property type="entry name" value="NAD(P)-binding Rossmann-like Domain"/>
    <property type="match status" value="1"/>
</dbReference>
<feature type="binding site" evidence="3">
    <location>
        <position position="251"/>
    </location>
    <ligand>
        <name>NADP(+)</name>
        <dbReference type="ChEBI" id="CHEBI:58349"/>
    </ligand>
</feature>
<comment type="pathway">
    <text evidence="1 3">Metabolic intermediate biosynthesis; chorismate biosynthesis; chorismate from D-erythrose 4-phosphate and phosphoenolpyruvate: step 4/7.</text>
</comment>
<feature type="binding site" evidence="3">
    <location>
        <position position="111"/>
    </location>
    <ligand>
        <name>shikimate</name>
        <dbReference type="ChEBI" id="CHEBI:36208"/>
    </ligand>
</feature>
<comment type="subunit">
    <text evidence="3">Homodimer.</text>
</comment>
<dbReference type="Proteomes" id="UP000727993">
    <property type="component" value="Unassembled WGS sequence"/>
</dbReference>
<dbReference type="EC" id="1.1.1.25" evidence="3"/>
<comment type="catalytic activity">
    <reaction evidence="3">
        <text>shikimate + NADP(+) = 3-dehydroshikimate + NADPH + H(+)</text>
        <dbReference type="Rhea" id="RHEA:17737"/>
        <dbReference type="ChEBI" id="CHEBI:15378"/>
        <dbReference type="ChEBI" id="CHEBI:16630"/>
        <dbReference type="ChEBI" id="CHEBI:36208"/>
        <dbReference type="ChEBI" id="CHEBI:57783"/>
        <dbReference type="ChEBI" id="CHEBI:58349"/>
        <dbReference type="EC" id="1.1.1.25"/>
    </reaction>
</comment>
<evidence type="ECO:0000256" key="1">
    <source>
        <dbReference type="ARBA" id="ARBA00004871"/>
    </source>
</evidence>
<sequence>MRSPELISGATRLAGVIGDPVRHSLSPAIHNAAYAAHGLDWAYVALPVRPGGVEAALRGAVALGLEGLSVTMPHKATAAACCDELTPAAVSLGVVNATKRVGTSLVGHNTDGTGFLHALSAAGWDAAGRNAIVLGAGGTARALTAALAGAGAARVTVAARRADAAREVAQLAGAVGVGVALDRVDDAGWGGADLVANTTPVGMIGGPAPQHALAQVELLSPRCWVIDAVYHPTETPLLVAAKGRGLSTLGGVELLVGVSAEVFTWWTDLDAPLDAMSAAALDQLGRER</sequence>
<dbReference type="EMBL" id="JADJZA010000009">
    <property type="protein sequence ID" value="MBK9298495.1"/>
    <property type="molecule type" value="Genomic_DNA"/>
</dbReference>
<dbReference type="PANTHER" id="PTHR21089">
    <property type="entry name" value="SHIKIMATE DEHYDROGENASE"/>
    <property type="match status" value="1"/>
</dbReference>
<protein>
    <recommendedName>
        <fullName evidence="3">Shikimate dehydrogenase (NADP(+))</fullName>
        <shortName evidence="3">SDH</shortName>
        <ecNumber evidence="3">1.1.1.25</ecNumber>
    </recommendedName>
</protein>
<feature type="binding site" evidence="3">
    <location>
        <position position="230"/>
    </location>
    <ligand>
        <name>shikimate</name>
        <dbReference type="ChEBI" id="CHEBI:36208"/>
    </ligand>
</feature>
<dbReference type="InterPro" id="IPR013708">
    <property type="entry name" value="Shikimate_DH-bd_N"/>
</dbReference>
<dbReference type="SUPFAM" id="SSF53223">
    <property type="entry name" value="Aminoacid dehydrogenase-like, N-terminal domain"/>
    <property type="match status" value="1"/>
</dbReference>
<dbReference type="InterPro" id="IPR022893">
    <property type="entry name" value="Shikimate_DH_fam"/>
</dbReference>
<comment type="caution">
    <text evidence="5">The sequence shown here is derived from an EMBL/GenBank/DDBJ whole genome shotgun (WGS) entry which is preliminary data.</text>
</comment>
<dbReference type="Pfam" id="PF08501">
    <property type="entry name" value="Shikimate_dh_N"/>
    <property type="match status" value="1"/>
</dbReference>
<feature type="active site" description="Proton acceptor" evidence="3">
    <location>
        <position position="75"/>
    </location>
</feature>
<accession>A0A936NEG5</accession>
<dbReference type="PANTHER" id="PTHR21089:SF1">
    <property type="entry name" value="BIFUNCTIONAL 3-DEHYDROQUINATE DEHYDRATASE_SHIKIMATE DEHYDROGENASE, CHLOROPLASTIC"/>
    <property type="match status" value="1"/>
</dbReference>
<keyword evidence="3" id="KW-0028">Amino-acid biosynthesis</keyword>
<comment type="similarity">
    <text evidence="3">Belongs to the shikimate dehydrogenase family.</text>
</comment>
<comment type="caution">
    <text evidence="3">Lacks conserved residue(s) required for the propagation of feature annotation.</text>
</comment>
<dbReference type="GO" id="GO:0009073">
    <property type="term" value="P:aromatic amino acid family biosynthetic process"/>
    <property type="evidence" value="ECO:0007669"/>
    <property type="project" value="UniProtKB-KW"/>
</dbReference>
<proteinExistence type="inferred from homology"/>
<feature type="binding site" evidence="3">
    <location>
        <position position="96"/>
    </location>
    <ligand>
        <name>shikimate</name>
        <dbReference type="ChEBI" id="CHEBI:36208"/>
    </ligand>
</feature>
<organism evidence="5 6">
    <name type="scientific">Candidatus Neomicrothrix subdominans</name>
    <dbReference type="NCBI Taxonomy" id="2954438"/>
    <lineage>
        <taxon>Bacteria</taxon>
        <taxon>Bacillati</taxon>
        <taxon>Actinomycetota</taxon>
        <taxon>Acidimicrobiia</taxon>
        <taxon>Acidimicrobiales</taxon>
        <taxon>Microthrixaceae</taxon>
        <taxon>Candidatus Neomicrothrix</taxon>
    </lineage>
</organism>
<keyword evidence="3" id="KW-0560">Oxidoreductase</keyword>
<dbReference type="GO" id="GO:0005829">
    <property type="term" value="C:cytosol"/>
    <property type="evidence" value="ECO:0007669"/>
    <property type="project" value="TreeGrafter"/>
</dbReference>
<gene>
    <name evidence="3" type="primary">aroE</name>
    <name evidence="5" type="ORF">IPN02_17050</name>
</gene>
<keyword evidence="2 3" id="KW-0057">Aromatic amino acid biosynthesis</keyword>
<dbReference type="GO" id="GO:0009423">
    <property type="term" value="P:chorismate biosynthetic process"/>
    <property type="evidence" value="ECO:0007669"/>
    <property type="project" value="UniProtKB-UniRule"/>
</dbReference>
<evidence type="ECO:0000256" key="3">
    <source>
        <dbReference type="HAMAP-Rule" id="MF_00222"/>
    </source>
</evidence>
<dbReference type="AlphaFoldDB" id="A0A936NEG5"/>